<sequence length="482" mass="51392">MASDSVHGRWSLHGGAAGGGAQPAIALCSQLSTSCAGGSCTLRATGTSLGEHERQDAGNVMSVIASRSGPENTALSSDRSLSTGGRIAAYRRLNRLTQRGLAARANVSHSLLTKVETGSRPASQAFLAACARAMSIPVTHLTGQPFIEEQTEDRLAGPLTDLRASLENFDLILDDLPVRSLAEIRPDVHEVVLARRDAKYSQILGRAPALIDELVQQSQTLIGRDSEQAHHLLVQVYRAAADVAYGLGLVDLVSLLLTRMDFSASRCGDPYQVATYRYMRAYSTFTTGRHEVGRKIIQAALDDIDTGIRATDPVAVCAAGNLRLRASILATRQGDADTARGELAEAKQLADVLGREVNGSDLATGYAGAMSFGATNVAIHAAAVEMELGNHGRAIRLAGQVHVPEDYPPDRIGHHHIDTARAQLWTGDNAGAMTSLFKARQVAPQKARYHPSVRETIAGVVHASRHLPDTLIGYANWVGVQL</sequence>
<dbReference type="SUPFAM" id="SSF47413">
    <property type="entry name" value="lambda repressor-like DNA-binding domains"/>
    <property type="match status" value="1"/>
</dbReference>
<feature type="domain" description="HTH cro/C1-type" evidence="1">
    <location>
        <begin position="87"/>
        <end position="141"/>
    </location>
</feature>
<evidence type="ECO:0000313" key="2">
    <source>
        <dbReference type="EMBL" id="TCC56163.1"/>
    </source>
</evidence>
<proteinExistence type="predicted"/>
<dbReference type="InterPro" id="IPR001387">
    <property type="entry name" value="Cro/C1-type_HTH"/>
</dbReference>
<comment type="caution">
    <text evidence="2">The sequence shown here is derived from an EMBL/GenBank/DDBJ whole genome shotgun (WGS) entry which is preliminary data.</text>
</comment>
<dbReference type="EMBL" id="SJKB01000013">
    <property type="protein sequence ID" value="TCC56163.1"/>
    <property type="molecule type" value="Genomic_DNA"/>
</dbReference>
<dbReference type="Gene3D" id="1.10.260.40">
    <property type="entry name" value="lambda repressor-like DNA-binding domains"/>
    <property type="match status" value="1"/>
</dbReference>
<evidence type="ECO:0000259" key="1">
    <source>
        <dbReference type="PROSITE" id="PS50943"/>
    </source>
</evidence>
<dbReference type="InterPro" id="IPR010982">
    <property type="entry name" value="Lambda_DNA-bd_dom_sf"/>
</dbReference>
<dbReference type="PROSITE" id="PS50943">
    <property type="entry name" value="HTH_CROC1"/>
    <property type="match status" value="1"/>
</dbReference>
<gene>
    <name evidence="2" type="ORF">E0H73_33970</name>
</gene>
<organism evidence="2 3">
    <name type="scientific">Kribbella pittospori</name>
    <dbReference type="NCBI Taxonomy" id="722689"/>
    <lineage>
        <taxon>Bacteria</taxon>
        <taxon>Bacillati</taxon>
        <taxon>Actinomycetota</taxon>
        <taxon>Actinomycetes</taxon>
        <taxon>Propionibacteriales</taxon>
        <taxon>Kribbellaceae</taxon>
        <taxon>Kribbella</taxon>
    </lineage>
</organism>
<dbReference type="GO" id="GO:0003677">
    <property type="term" value="F:DNA binding"/>
    <property type="evidence" value="ECO:0007669"/>
    <property type="project" value="InterPro"/>
</dbReference>
<dbReference type="OrthoDB" id="3504495at2"/>
<dbReference type="CDD" id="cd00093">
    <property type="entry name" value="HTH_XRE"/>
    <property type="match status" value="1"/>
</dbReference>
<name>A0A4R0K7P2_9ACTN</name>
<dbReference type="SMART" id="SM00530">
    <property type="entry name" value="HTH_XRE"/>
    <property type="match status" value="1"/>
</dbReference>
<dbReference type="AlphaFoldDB" id="A0A4R0K7P2"/>
<dbReference type="Proteomes" id="UP000291144">
    <property type="component" value="Unassembled WGS sequence"/>
</dbReference>
<accession>A0A4R0K7P2</accession>
<reference evidence="2 3" key="1">
    <citation type="submission" date="2019-02" db="EMBL/GenBank/DDBJ databases">
        <title>Kribbella capetownensis sp. nov. and Kribbella speibonae sp. nov., isolated from soil.</title>
        <authorList>
            <person name="Curtis S.M."/>
            <person name="Norton I."/>
            <person name="Everest G.J."/>
            <person name="Meyers P.R."/>
        </authorList>
    </citation>
    <scope>NUCLEOTIDE SEQUENCE [LARGE SCALE GENOMIC DNA]</scope>
    <source>
        <strain evidence="2 3">NRRL B-24813</strain>
    </source>
</reference>
<keyword evidence="3" id="KW-1185">Reference proteome</keyword>
<dbReference type="Pfam" id="PF13560">
    <property type="entry name" value="HTH_31"/>
    <property type="match status" value="1"/>
</dbReference>
<protein>
    <submittedName>
        <fullName evidence="2">XRE family transcriptional regulator</fullName>
    </submittedName>
</protein>
<evidence type="ECO:0000313" key="3">
    <source>
        <dbReference type="Proteomes" id="UP000291144"/>
    </source>
</evidence>